<dbReference type="Gene3D" id="2.40.70.10">
    <property type="entry name" value="Acid Proteases"/>
    <property type="match status" value="1"/>
</dbReference>
<dbReference type="AlphaFoldDB" id="A0AAD5R8J8"/>
<dbReference type="PANTHER" id="PTHR47966">
    <property type="entry name" value="BETA-SITE APP-CLEAVING ENZYME, ISOFORM A-RELATED"/>
    <property type="match status" value="1"/>
</dbReference>
<dbReference type="GO" id="GO:0005764">
    <property type="term" value="C:lysosome"/>
    <property type="evidence" value="ECO:0007669"/>
    <property type="project" value="TreeGrafter"/>
</dbReference>
<dbReference type="Pfam" id="PF00026">
    <property type="entry name" value="Asp"/>
    <property type="match status" value="1"/>
</dbReference>
<sequence>MDAVVKETHADYFHIFEFYFVHCSTIEIQPDLVFTINGVKYIVTPQDYIKESGLGKEFCALSIFDATSRGFGAPWVFGSTWISSFCNIYDIGQKRIGFAKPITSAA</sequence>
<keyword evidence="4" id="KW-1185">Reference proteome</keyword>
<comment type="similarity">
    <text evidence="1">Belongs to the peptidase A1 family.</text>
</comment>
<evidence type="ECO:0000313" key="4">
    <source>
        <dbReference type="Proteomes" id="UP001196413"/>
    </source>
</evidence>
<keyword evidence="3" id="KW-0418">Kinase</keyword>
<dbReference type="Proteomes" id="UP001196413">
    <property type="component" value="Unassembled WGS sequence"/>
</dbReference>
<dbReference type="PROSITE" id="PS51767">
    <property type="entry name" value="PEPTIDASE_A1"/>
    <property type="match status" value="1"/>
</dbReference>
<accession>A0AAD5R8J8</accession>
<reference evidence="3" key="1">
    <citation type="submission" date="2021-06" db="EMBL/GenBank/DDBJ databases">
        <title>Parelaphostrongylus tenuis whole genome reference sequence.</title>
        <authorList>
            <person name="Garwood T.J."/>
            <person name="Larsen P.A."/>
            <person name="Fountain-Jones N.M."/>
            <person name="Garbe J.R."/>
            <person name="Macchietto M.G."/>
            <person name="Kania S.A."/>
            <person name="Gerhold R.W."/>
            <person name="Richards J.E."/>
            <person name="Wolf T.M."/>
        </authorList>
    </citation>
    <scope>NUCLEOTIDE SEQUENCE</scope>
    <source>
        <strain evidence="3">MNPRO001-30</strain>
        <tissue evidence="3">Meninges</tissue>
    </source>
</reference>
<dbReference type="InterPro" id="IPR001461">
    <property type="entry name" value="Aspartic_peptidase_A1"/>
</dbReference>
<gene>
    <name evidence="3" type="primary">ASP-1_18</name>
    <name evidence="3" type="ORF">KIN20_032265</name>
</gene>
<name>A0AAD5R8J8_PARTN</name>
<comment type="caution">
    <text evidence="3">The sequence shown here is derived from an EMBL/GenBank/DDBJ whole genome shotgun (WGS) entry which is preliminary data.</text>
</comment>
<dbReference type="PANTHER" id="PTHR47966:SF8">
    <property type="entry name" value="ASPARTIC PROTEASE 1-RELATED"/>
    <property type="match status" value="1"/>
</dbReference>
<dbReference type="EMBL" id="JAHQIW010006790">
    <property type="protein sequence ID" value="KAJ1370529.1"/>
    <property type="molecule type" value="Genomic_DNA"/>
</dbReference>
<dbReference type="GO" id="GO:0004190">
    <property type="term" value="F:aspartic-type endopeptidase activity"/>
    <property type="evidence" value="ECO:0007669"/>
    <property type="project" value="InterPro"/>
</dbReference>
<keyword evidence="3" id="KW-0808">Transferase</keyword>
<evidence type="ECO:0000259" key="2">
    <source>
        <dbReference type="PROSITE" id="PS51767"/>
    </source>
</evidence>
<evidence type="ECO:0000313" key="3">
    <source>
        <dbReference type="EMBL" id="KAJ1370529.1"/>
    </source>
</evidence>
<dbReference type="SUPFAM" id="SSF50630">
    <property type="entry name" value="Acid proteases"/>
    <property type="match status" value="1"/>
</dbReference>
<feature type="domain" description="Peptidase A1" evidence="2">
    <location>
        <begin position="1"/>
        <end position="99"/>
    </location>
</feature>
<dbReference type="GO" id="GO:0016301">
    <property type="term" value="F:kinase activity"/>
    <property type="evidence" value="ECO:0007669"/>
    <property type="project" value="UniProtKB-KW"/>
</dbReference>
<dbReference type="InterPro" id="IPR021109">
    <property type="entry name" value="Peptidase_aspartic_dom_sf"/>
</dbReference>
<dbReference type="InterPro" id="IPR033121">
    <property type="entry name" value="PEPTIDASE_A1"/>
</dbReference>
<dbReference type="GO" id="GO:0006508">
    <property type="term" value="P:proteolysis"/>
    <property type="evidence" value="ECO:0007669"/>
    <property type="project" value="InterPro"/>
</dbReference>
<evidence type="ECO:0000256" key="1">
    <source>
        <dbReference type="ARBA" id="ARBA00007447"/>
    </source>
</evidence>
<proteinExistence type="inferred from homology"/>
<protein>
    <submittedName>
        <fullName evidence="3">Inositol hexakisphosphate and diphosphoinositol-pentakisphosphate kinase</fullName>
    </submittedName>
</protein>
<organism evidence="3 4">
    <name type="scientific">Parelaphostrongylus tenuis</name>
    <name type="common">Meningeal worm</name>
    <dbReference type="NCBI Taxonomy" id="148309"/>
    <lineage>
        <taxon>Eukaryota</taxon>
        <taxon>Metazoa</taxon>
        <taxon>Ecdysozoa</taxon>
        <taxon>Nematoda</taxon>
        <taxon>Chromadorea</taxon>
        <taxon>Rhabditida</taxon>
        <taxon>Rhabditina</taxon>
        <taxon>Rhabditomorpha</taxon>
        <taxon>Strongyloidea</taxon>
        <taxon>Metastrongylidae</taxon>
        <taxon>Parelaphostrongylus</taxon>
    </lineage>
</organism>